<evidence type="ECO:0000259" key="2">
    <source>
        <dbReference type="PROSITE" id="PS50937"/>
    </source>
</evidence>
<dbReference type="PROSITE" id="PS50937">
    <property type="entry name" value="HTH_MERR_2"/>
    <property type="match status" value="1"/>
</dbReference>
<dbReference type="Proteomes" id="UP000193964">
    <property type="component" value="Unassembled WGS sequence"/>
</dbReference>
<protein>
    <recommendedName>
        <fullName evidence="2">HTH merR-type domain-containing protein</fullName>
    </recommendedName>
</protein>
<dbReference type="AlphaFoldDB" id="A0A1X2FLL7"/>
<evidence type="ECO:0000256" key="1">
    <source>
        <dbReference type="ARBA" id="ARBA00023125"/>
    </source>
</evidence>
<dbReference type="GO" id="GO:0003700">
    <property type="term" value="F:DNA-binding transcription factor activity"/>
    <property type="evidence" value="ECO:0007669"/>
    <property type="project" value="InterPro"/>
</dbReference>
<dbReference type="Gene3D" id="1.10.1660.10">
    <property type="match status" value="1"/>
</dbReference>
<dbReference type="InterPro" id="IPR047057">
    <property type="entry name" value="MerR_fam"/>
</dbReference>
<dbReference type="GO" id="GO:0003677">
    <property type="term" value="F:DNA binding"/>
    <property type="evidence" value="ECO:0007669"/>
    <property type="project" value="UniProtKB-KW"/>
</dbReference>
<dbReference type="PRINTS" id="PR00040">
    <property type="entry name" value="HTHMERR"/>
</dbReference>
<dbReference type="SUPFAM" id="SSF46955">
    <property type="entry name" value="Putative DNA-binding domain"/>
    <property type="match status" value="1"/>
</dbReference>
<sequence length="138" mass="15657">MQQLLDIADVVKSTGVTTSTLRYYERLELIAPAGRNGLRRLYEPSIVQRLRVIGMLQRAGMTLDEVGQFLDQRRRANHGWRDMIHRKQDELQQQLSVIQAAIDGLTHTLSCPHADLLDCPHVTAALDDGGIWANTERR</sequence>
<dbReference type="InterPro" id="IPR000551">
    <property type="entry name" value="MerR-type_HTH_dom"/>
</dbReference>
<feature type="domain" description="HTH merR-type" evidence="2">
    <location>
        <begin position="4"/>
        <end position="72"/>
    </location>
</feature>
<dbReference type="PANTHER" id="PTHR30204:SF97">
    <property type="entry name" value="MERR FAMILY REGULATORY PROTEIN"/>
    <property type="match status" value="1"/>
</dbReference>
<accession>A0A1X2FLL7</accession>
<dbReference type="InterPro" id="IPR009061">
    <property type="entry name" value="DNA-bd_dom_put_sf"/>
</dbReference>
<dbReference type="OrthoDB" id="9802039at2"/>
<reference evidence="3 4" key="1">
    <citation type="submission" date="2016-01" db="EMBL/GenBank/DDBJ databases">
        <title>The new phylogeny of the genus Mycobacterium.</title>
        <authorList>
            <person name="Tarcisio F."/>
            <person name="Conor M."/>
            <person name="Antonella G."/>
            <person name="Elisabetta G."/>
            <person name="Giulia F.S."/>
            <person name="Sara T."/>
            <person name="Anna F."/>
            <person name="Clotilde B."/>
            <person name="Roberto B."/>
            <person name="Veronica D.S."/>
            <person name="Fabio R."/>
            <person name="Monica P."/>
            <person name="Olivier J."/>
            <person name="Enrico T."/>
            <person name="Nicola S."/>
        </authorList>
    </citation>
    <scope>NUCLEOTIDE SEQUENCE [LARGE SCALE GENOMIC DNA]</scope>
    <source>
        <strain evidence="3 4">ATCC 700010</strain>
    </source>
</reference>
<dbReference type="EMBL" id="LQQA01000001">
    <property type="protein sequence ID" value="ORX19305.1"/>
    <property type="molecule type" value="Genomic_DNA"/>
</dbReference>
<keyword evidence="1" id="KW-0238">DNA-binding</keyword>
<dbReference type="Pfam" id="PF13411">
    <property type="entry name" value="MerR_1"/>
    <property type="match status" value="1"/>
</dbReference>
<gene>
    <name evidence="3" type="ORF">AWC31_00125</name>
</gene>
<dbReference type="PANTHER" id="PTHR30204">
    <property type="entry name" value="REDOX-CYCLING DRUG-SENSING TRANSCRIPTIONAL ACTIVATOR SOXR"/>
    <property type="match status" value="1"/>
</dbReference>
<name>A0A1X2FLL7_9MYCO</name>
<comment type="caution">
    <text evidence="3">The sequence shown here is derived from an EMBL/GenBank/DDBJ whole genome shotgun (WGS) entry which is preliminary data.</text>
</comment>
<dbReference type="RefSeq" id="WP_085141740.1">
    <property type="nucleotide sequence ID" value="NZ_JACKUA010000009.1"/>
</dbReference>
<evidence type="ECO:0000313" key="3">
    <source>
        <dbReference type="EMBL" id="ORX19305.1"/>
    </source>
</evidence>
<evidence type="ECO:0000313" key="4">
    <source>
        <dbReference type="Proteomes" id="UP000193964"/>
    </source>
</evidence>
<proteinExistence type="predicted"/>
<dbReference type="SMART" id="SM00422">
    <property type="entry name" value="HTH_MERR"/>
    <property type="match status" value="1"/>
</dbReference>
<organism evidence="3 4">
    <name type="scientific">Mycolicibacterium wolinskyi</name>
    <dbReference type="NCBI Taxonomy" id="59750"/>
    <lineage>
        <taxon>Bacteria</taxon>
        <taxon>Bacillati</taxon>
        <taxon>Actinomycetota</taxon>
        <taxon>Actinomycetes</taxon>
        <taxon>Mycobacteriales</taxon>
        <taxon>Mycobacteriaceae</taxon>
        <taxon>Mycolicibacterium</taxon>
    </lineage>
</organism>